<evidence type="ECO:0000313" key="9">
    <source>
        <dbReference type="EMBL" id="MXO64543.1"/>
    </source>
</evidence>
<sequence>MISPINPRARQDRFGRKINRDHSRILALSIPWLTVLIGSLVPLLPIITPVPVVPPLAFITMLAWRLVRPGLLPLWAGVPFGLVDDLFSGQPFGSGILLFSLALIAIEALEMRFPWRSFFQDWLTASVLITAYLLCCWLFSGAIPGHVQLTVIVPQILLSLVLFPVIARMVSVFDRFRLMRVRRVG</sequence>
<organism evidence="9 10">
    <name type="scientific">Altericroceibacterium endophyticum</name>
    <dbReference type="NCBI Taxonomy" id="1808508"/>
    <lineage>
        <taxon>Bacteria</taxon>
        <taxon>Pseudomonadati</taxon>
        <taxon>Pseudomonadota</taxon>
        <taxon>Alphaproteobacteria</taxon>
        <taxon>Sphingomonadales</taxon>
        <taxon>Erythrobacteraceae</taxon>
        <taxon>Altericroceibacterium</taxon>
    </lineage>
</organism>
<dbReference type="GO" id="GO:0005886">
    <property type="term" value="C:plasma membrane"/>
    <property type="evidence" value="ECO:0007669"/>
    <property type="project" value="UniProtKB-SubCell"/>
</dbReference>
<proteinExistence type="inferred from homology"/>
<evidence type="ECO:0000256" key="7">
    <source>
        <dbReference type="ARBA" id="ARBA00023136"/>
    </source>
</evidence>
<evidence type="ECO:0000256" key="5">
    <source>
        <dbReference type="ARBA" id="ARBA00022960"/>
    </source>
</evidence>
<dbReference type="AlphaFoldDB" id="A0A6I4T361"/>
<keyword evidence="6 8" id="KW-1133">Transmembrane helix</keyword>
<evidence type="ECO:0000256" key="1">
    <source>
        <dbReference type="ARBA" id="ARBA00004651"/>
    </source>
</evidence>
<dbReference type="GO" id="GO:0008360">
    <property type="term" value="P:regulation of cell shape"/>
    <property type="evidence" value="ECO:0007669"/>
    <property type="project" value="UniProtKB-KW"/>
</dbReference>
<keyword evidence="5" id="KW-0133">Cell shape</keyword>
<name>A0A6I4T361_9SPHN</name>
<dbReference type="RefSeq" id="WP_160734965.1">
    <property type="nucleotide sequence ID" value="NZ_WTYT01000001.1"/>
</dbReference>
<evidence type="ECO:0000256" key="2">
    <source>
        <dbReference type="ARBA" id="ARBA00007776"/>
    </source>
</evidence>
<keyword evidence="7 8" id="KW-0472">Membrane</keyword>
<feature type="transmembrane region" description="Helical" evidence="8">
    <location>
        <begin position="152"/>
        <end position="173"/>
    </location>
</feature>
<feature type="transmembrane region" description="Helical" evidence="8">
    <location>
        <begin position="122"/>
        <end position="140"/>
    </location>
</feature>
<feature type="transmembrane region" description="Helical" evidence="8">
    <location>
        <begin position="92"/>
        <end position="110"/>
    </location>
</feature>
<comment type="similarity">
    <text evidence="2">Belongs to the MreD family.</text>
</comment>
<evidence type="ECO:0000313" key="10">
    <source>
        <dbReference type="Proteomes" id="UP000438476"/>
    </source>
</evidence>
<evidence type="ECO:0000256" key="3">
    <source>
        <dbReference type="ARBA" id="ARBA00022475"/>
    </source>
</evidence>
<dbReference type="EMBL" id="WTYT01000001">
    <property type="protein sequence ID" value="MXO64543.1"/>
    <property type="molecule type" value="Genomic_DNA"/>
</dbReference>
<feature type="transmembrane region" description="Helical" evidence="8">
    <location>
        <begin position="25"/>
        <end position="47"/>
    </location>
</feature>
<dbReference type="Proteomes" id="UP000438476">
    <property type="component" value="Unassembled WGS sequence"/>
</dbReference>
<keyword evidence="10" id="KW-1185">Reference proteome</keyword>
<evidence type="ECO:0000256" key="4">
    <source>
        <dbReference type="ARBA" id="ARBA00022692"/>
    </source>
</evidence>
<protein>
    <submittedName>
        <fullName evidence="9">Rod shape-determining protein MreD</fullName>
    </submittedName>
</protein>
<comment type="caution">
    <text evidence="9">The sequence shown here is derived from an EMBL/GenBank/DDBJ whole genome shotgun (WGS) entry which is preliminary data.</text>
</comment>
<accession>A0A6I4T361</accession>
<dbReference type="InterPro" id="IPR007227">
    <property type="entry name" value="Cell_shape_determining_MreD"/>
</dbReference>
<gene>
    <name evidence="9" type="primary">mreD</name>
    <name evidence="9" type="ORF">GRI91_02060</name>
</gene>
<keyword evidence="3" id="KW-1003">Cell membrane</keyword>
<comment type="subcellular location">
    <subcellularLocation>
        <location evidence="1">Cell membrane</location>
        <topology evidence="1">Multi-pass membrane protein</topology>
    </subcellularLocation>
</comment>
<evidence type="ECO:0000256" key="6">
    <source>
        <dbReference type="ARBA" id="ARBA00022989"/>
    </source>
</evidence>
<keyword evidence="4 8" id="KW-0812">Transmembrane</keyword>
<reference evidence="9 10" key="1">
    <citation type="submission" date="2019-12" db="EMBL/GenBank/DDBJ databases">
        <title>Genomic-based taxomic classification of the family Erythrobacteraceae.</title>
        <authorList>
            <person name="Xu L."/>
        </authorList>
    </citation>
    <scope>NUCLEOTIDE SEQUENCE [LARGE SCALE GENOMIC DNA]</scope>
    <source>
        <strain evidence="9 10">LMG 29518</strain>
    </source>
</reference>
<dbReference type="OrthoDB" id="7426601at2"/>
<evidence type="ECO:0000256" key="8">
    <source>
        <dbReference type="SAM" id="Phobius"/>
    </source>
</evidence>
<dbReference type="NCBIfam" id="TIGR03426">
    <property type="entry name" value="shape_MreD"/>
    <property type="match status" value="1"/>
</dbReference>